<evidence type="ECO:0000313" key="3">
    <source>
        <dbReference type="Proteomes" id="UP001634394"/>
    </source>
</evidence>
<dbReference type="InterPro" id="IPR043136">
    <property type="entry name" value="B30.2/SPRY_sf"/>
</dbReference>
<gene>
    <name evidence="2" type="ORF">ACJMK2_017814</name>
</gene>
<keyword evidence="3" id="KW-1185">Reference proteome</keyword>
<organism evidence="2 3">
    <name type="scientific">Sinanodonta woodiana</name>
    <name type="common">Chinese pond mussel</name>
    <name type="synonym">Anodonta woodiana</name>
    <dbReference type="NCBI Taxonomy" id="1069815"/>
    <lineage>
        <taxon>Eukaryota</taxon>
        <taxon>Metazoa</taxon>
        <taxon>Spiralia</taxon>
        <taxon>Lophotrochozoa</taxon>
        <taxon>Mollusca</taxon>
        <taxon>Bivalvia</taxon>
        <taxon>Autobranchia</taxon>
        <taxon>Heteroconchia</taxon>
        <taxon>Palaeoheterodonta</taxon>
        <taxon>Unionida</taxon>
        <taxon>Unionoidea</taxon>
        <taxon>Unionidae</taxon>
        <taxon>Unioninae</taxon>
        <taxon>Sinanodonta</taxon>
    </lineage>
</organism>
<dbReference type="EMBL" id="JBJQND010000016">
    <property type="protein sequence ID" value="KAL3846860.1"/>
    <property type="molecule type" value="Genomic_DNA"/>
</dbReference>
<feature type="domain" description="B30.2/SPRY" evidence="1">
    <location>
        <begin position="18"/>
        <end position="233"/>
    </location>
</feature>
<dbReference type="SUPFAM" id="SSF49899">
    <property type="entry name" value="Concanavalin A-like lectins/glucanases"/>
    <property type="match status" value="1"/>
</dbReference>
<dbReference type="InterPro" id="IPR013320">
    <property type="entry name" value="ConA-like_dom_sf"/>
</dbReference>
<dbReference type="Gene3D" id="2.60.120.920">
    <property type="match status" value="1"/>
</dbReference>
<sequence length="243" mass="27804">MSVTRMRDIQELNRLERDKKRPMCHHNDRVYGDCVCPNFAMDGSTIDETNLLMNCGKTLTNWGGCTAGYYRSRKYQGAIGTRSFATPGKFYFEVDIKFTIYRRLQEKLLFEIGIARREETERNRTVSGSKYGWVVCASTCSRCKTICLQTLHHGKVKRHKPLIPSWDPGNSCSAKMGIFIDTKAQQMVVIDAKQKSSFYRFKNVDYSQSLWPVFGTYNSGCASVELTTRTGSDILVPSIYFKE</sequence>
<dbReference type="InterPro" id="IPR001870">
    <property type="entry name" value="B30.2/SPRY"/>
</dbReference>
<evidence type="ECO:0000259" key="1">
    <source>
        <dbReference type="PROSITE" id="PS50188"/>
    </source>
</evidence>
<accession>A0ABD3UBU3</accession>
<proteinExistence type="predicted"/>
<reference evidence="2 3" key="1">
    <citation type="submission" date="2024-11" db="EMBL/GenBank/DDBJ databases">
        <title>Chromosome-level genome assembly of the freshwater bivalve Anodonta woodiana.</title>
        <authorList>
            <person name="Chen X."/>
        </authorList>
    </citation>
    <scope>NUCLEOTIDE SEQUENCE [LARGE SCALE GENOMIC DNA]</scope>
    <source>
        <strain evidence="2">MN2024</strain>
        <tissue evidence="2">Gills</tissue>
    </source>
</reference>
<dbReference type="AlphaFoldDB" id="A0ABD3UBU3"/>
<evidence type="ECO:0000313" key="2">
    <source>
        <dbReference type="EMBL" id="KAL3846860.1"/>
    </source>
</evidence>
<name>A0ABD3UBU3_SINWO</name>
<dbReference type="PROSITE" id="PS50188">
    <property type="entry name" value="B302_SPRY"/>
    <property type="match status" value="1"/>
</dbReference>
<dbReference type="Proteomes" id="UP001634394">
    <property type="component" value="Unassembled WGS sequence"/>
</dbReference>
<comment type="caution">
    <text evidence="2">The sequence shown here is derived from an EMBL/GenBank/DDBJ whole genome shotgun (WGS) entry which is preliminary data.</text>
</comment>
<protein>
    <recommendedName>
        <fullName evidence="1">B30.2/SPRY domain-containing protein</fullName>
    </recommendedName>
</protein>